<proteinExistence type="predicted"/>
<dbReference type="InterPro" id="IPR001810">
    <property type="entry name" value="F-box_dom"/>
</dbReference>
<dbReference type="AlphaFoldDB" id="A0A2P6TJK5"/>
<feature type="region of interest" description="Disordered" evidence="1">
    <location>
        <begin position="607"/>
        <end position="648"/>
    </location>
</feature>
<keyword evidence="4" id="KW-1185">Reference proteome</keyword>
<feature type="compositionally biased region" description="Gly residues" evidence="1">
    <location>
        <begin position="122"/>
        <end position="133"/>
    </location>
</feature>
<reference evidence="3 4" key="1">
    <citation type="journal article" date="2018" name="Plant J.">
        <title>Genome sequences of Chlorella sorokiniana UTEX 1602 and Micractinium conductrix SAG 241.80: implications to maltose excretion by a green alga.</title>
        <authorList>
            <person name="Arriola M.B."/>
            <person name="Velmurugan N."/>
            <person name="Zhang Y."/>
            <person name="Plunkett M.H."/>
            <person name="Hondzo H."/>
            <person name="Barney B.M."/>
        </authorList>
    </citation>
    <scope>NUCLEOTIDE SEQUENCE [LARGE SCALE GENOMIC DNA]</scope>
    <source>
        <strain evidence="4">UTEX 1602</strain>
    </source>
</reference>
<evidence type="ECO:0000259" key="2">
    <source>
        <dbReference type="Pfam" id="PF12937"/>
    </source>
</evidence>
<dbReference type="OrthoDB" id="2095648at2759"/>
<accession>A0A2P6TJK5</accession>
<comment type="caution">
    <text evidence="3">The sequence shown here is derived from an EMBL/GenBank/DDBJ whole genome shotgun (WGS) entry which is preliminary data.</text>
</comment>
<feature type="compositionally biased region" description="Gly residues" evidence="1">
    <location>
        <begin position="478"/>
        <end position="487"/>
    </location>
</feature>
<dbReference type="SUPFAM" id="SSF81383">
    <property type="entry name" value="F-box domain"/>
    <property type="match status" value="1"/>
</dbReference>
<dbReference type="Pfam" id="PF12937">
    <property type="entry name" value="F-box-like"/>
    <property type="match status" value="1"/>
</dbReference>
<sequence>MDLDASSLHFLFSTYLDGPDIAACAQVCRAWRSVAASEVLWASKVAALEPHPHLRRDDLLPAFGDSHRAYYAWRWPLLRRPLRRILVESDVPDLEIATFPAPETLASGGSGYEASIAVGANSSGGAGPSGASGEGPDSMEGVETAAEQCGQQQQRQQQQQRGAVGVAWEHNVVQQATLSPAGALLAFTELAATRMGALESWVVIADARTGRRVCSVALADPHPPFYYFWLSCGTRLMFLSNWAGDVVALRAVDLAPALIPLSQPSPAGTAGPSAAQQAQQARQAGQEVLLCTARPLFLAASPTSTRLLWHGNSLEWGMCDAATQVSEDGAEHDCFFANARDCRCQAPQWVLNAAGEELLLMPVLHPDPPAGAADDSGILVLASLESVSHAYEAEGSRLSPSLLLILSREVAPFSSARELSFAANGDASLIAWVDCGRLWVKWQHTGAVHPIWPRPAEEHAMLQQQRAAAQEVVSGGSARSGGGGGSNGPPIESAPWVDRGAVLAMQWSPDGRRLLFLLHAGPSPLVALSKRPRFRWVVYDAPAAPLPPIADAGAPAGWLGSLTACCPFNPSLQFLDRYLPFADQYLRSLQLWDPDSCAFCFASRGRPSVGEVSEEPNVSVQHVPRPNDAPSSSGGGSTSGGGGIASGEVPPLRIVDAAPPVWLAPGHMASWSWQ</sequence>
<dbReference type="Gene3D" id="1.20.1280.50">
    <property type="match status" value="1"/>
</dbReference>
<evidence type="ECO:0000313" key="3">
    <source>
        <dbReference type="EMBL" id="PRW44266.1"/>
    </source>
</evidence>
<feature type="domain" description="F-box" evidence="2">
    <location>
        <begin position="12"/>
        <end position="43"/>
    </location>
</feature>
<evidence type="ECO:0000256" key="1">
    <source>
        <dbReference type="SAM" id="MobiDB-lite"/>
    </source>
</evidence>
<dbReference type="EMBL" id="LHPG02000013">
    <property type="protein sequence ID" value="PRW44266.1"/>
    <property type="molecule type" value="Genomic_DNA"/>
</dbReference>
<name>A0A2P6TJK5_CHLSO</name>
<organism evidence="3 4">
    <name type="scientific">Chlorella sorokiniana</name>
    <name type="common">Freshwater green alga</name>
    <dbReference type="NCBI Taxonomy" id="3076"/>
    <lineage>
        <taxon>Eukaryota</taxon>
        <taxon>Viridiplantae</taxon>
        <taxon>Chlorophyta</taxon>
        <taxon>core chlorophytes</taxon>
        <taxon>Trebouxiophyceae</taxon>
        <taxon>Chlorellales</taxon>
        <taxon>Chlorellaceae</taxon>
        <taxon>Chlorella clade</taxon>
        <taxon>Chlorella</taxon>
    </lineage>
</organism>
<feature type="region of interest" description="Disordered" evidence="1">
    <location>
        <begin position="465"/>
        <end position="491"/>
    </location>
</feature>
<dbReference type="InterPro" id="IPR036047">
    <property type="entry name" value="F-box-like_dom_sf"/>
</dbReference>
<protein>
    <submittedName>
        <fullName evidence="3">F-box SNE-like</fullName>
    </submittedName>
</protein>
<dbReference type="InterPro" id="IPR011044">
    <property type="entry name" value="Quino_amine_DH_bsu"/>
</dbReference>
<feature type="compositionally biased region" description="Gly residues" evidence="1">
    <location>
        <begin position="633"/>
        <end position="645"/>
    </location>
</feature>
<dbReference type="Proteomes" id="UP000239899">
    <property type="component" value="Unassembled WGS sequence"/>
</dbReference>
<evidence type="ECO:0000313" key="4">
    <source>
        <dbReference type="Proteomes" id="UP000239899"/>
    </source>
</evidence>
<dbReference type="SUPFAM" id="SSF50969">
    <property type="entry name" value="YVTN repeat-like/Quinoprotein amine dehydrogenase"/>
    <property type="match status" value="1"/>
</dbReference>
<gene>
    <name evidence="3" type="ORF">C2E21_6743</name>
</gene>
<dbReference type="STRING" id="3076.A0A2P6TJK5"/>
<feature type="region of interest" description="Disordered" evidence="1">
    <location>
        <begin position="122"/>
        <end position="157"/>
    </location>
</feature>